<keyword evidence="2" id="KW-1185">Reference proteome</keyword>
<proteinExistence type="predicted"/>
<protein>
    <submittedName>
        <fullName evidence="1">Uncharacterized protein</fullName>
    </submittedName>
</protein>
<reference evidence="1 2" key="1">
    <citation type="submission" date="2020-02" db="EMBL/GenBank/DDBJ databases">
        <title>Whole-genome analyses of novel actinobacteria.</title>
        <authorList>
            <person name="Sahin N."/>
            <person name="Gencbay T."/>
        </authorList>
    </citation>
    <scope>NUCLEOTIDE SEQUENCE [LARGE SCALE GENOMIC DNA]</scope>
    <source>
        <strain evidence="1 2">HC44</strain>
    </source>
</reference>
<name>A0A6G4V361_9ACTN</name>
<gene>
    <name evidence="1" type="ORF">G5C60_11970</name>
</gene>
<organism evidence="1 2">
    <name type="scientific">Streptomyces scabichelini</name>
    <dbReference type="NCBI Taxonomy" id="2711217"/>
    <lineage>
        <taxon>Bacteria</taxon>
        <taxon>Bacillati</taxon>
        <taxon>Actinomycetota</taxon>
        <taxon>Actinomycetes</taxon>
        <taxon>Kitasatosporales</taxon>
        <taxon>Streptomycetaceae</taxon>
        <taxon>Streptomyces</taxon>
    </lineage>
</organism>
<evidence type="ECO:0000313" key="2">
    <source>
        <dbReference type="Proteomes" id="UP000472335"/>
    </source>
</evidence>
<dbReference type="PROSITE" id="PS51257">
    <property type="entry name" value="PROKAR_LIPOPROTEIN"/>
    <property type="match status" value="1"/>
</dbReference>
<dbReference type="EMBL" id="JAAKZY010000029">
    <property type="protein sequence ID" value="NGO08320.1"/>
    <property type="molecule type" value="Genomic_DNA"/>
</dbReference>
<dbReference type="RefSeq" id="WP_165257972.1">
    <property type="nucleotide sequence ID" value="NZ_JAAKZY010000029.1"/>
</dbReference>
<accession>A0A6G4V361</accession>
<dbReference type="Proteomes" id="UP000472335">
    <property type="component" value="Unassembled WGS sequence"/>
</dbReference>
<dbReference type="AlphaFoldDB" id="A0A6G4V361"/>
<sequence length="62" mass="6408">MKEPPACPRACADAATAGPAALSVGCAGLLLSRRPAREPDAVVRPGHGGRIFELTLTRPKTK</sequence>
<evidence type="ECO:0000313" key="1">
    <source>
        <dbReference type="EMBL" id="NGO08320.1"/>
    </source>
</evidence>
<comment type="caution">
    <text evidence="1">The sequence shown here is derived from an EMBL/GenBank/DDBJ whole genome shotgun (WGS) entry which is preliminary data.</text>
</comment>